<keyword evidence="5" id="KW-0472">Membrane</keyword>
<accession>A0A6A6BQZ8</accession>
<dbReference type="SUPFAM" id="SSF53474">
    <property type="entry name" value="alpha/beta-Hydrolases"/>
    <property type="match status" value="1"/>
</dbReference>
<dbReference type="Pfam" id="PF07819">
    <property type="entry name" value="PGAP1"/>
    <property type="match status" value="1"/>
</dbReference>
<keyword evidence="4" id="KW-0853">WD repeat</keyword>
<feature type="compositionally biased region" description="Basic and acidic residues" evidence="6">
    <location>
        <begin position="1459"/>
        <end position="1474"/>
    </location>
</feature>
<feature type="region of interest" description="Disordered" evidence="6">
    <location>
        <begin position="1"/>
        <end position="35"/>
    </location>
</feature>
<name>A0A6A6BQZ8_9PEZI</name>
<keyword evidence="5" id="KW-0813">Transport</keyword>
<dbReference type="InterPro" id="IPR054471">
    <property type="entry name" value="GPIID_WHD"/>
</dbReference>
<keyword evidence="5" id="KW-0256">Endoplasmic reticulum</keyword>
<feature type="domain" description="GPI inositol-deacylase winged helix" evidence="8">
    <location>
        <begin position="663"/>
        <end position="738"/>
    </location>
</feature>
<feature type="region of interest" description="Disordered" evidence="6">
    <location>
        <begin position="1459"/>
        <end position="1480"/>
    </location>
</feature>
<dbReference type="InterPro" id="IPR036322">
    <property type="entry name" value="WD40_repeat_dom_sf"/>
</dbReference>
<evidence type="ECO:0000313" key="11">
    <source>
        <dbReference type="Proteomes" id="UP000799438"/>
    </source>
</evidence>
<dbReference type="EMBL" id="ML995477">
    <property type="protein sequence ID" value="KAF2145863.1"/>
    <property type="molecule type" value="Genomic_DNA"/>
</dbReference>
<protein>
    <recommendedName>
        <fullName evidence="2 5">GPI inositol-deacylase</fullName>
        <ecNumber evidence="5">3.1.-.-</ecNumber>
    </recommendedName>
</protein>
<keyword evidence="3" id="KW-0677">Repeat</keyword>
<evidence type="ECO:0000313" key="10">
    <source>
        <dbReference type="EMBL" id="KAF2145863.1"/>
    </source>
</evidence>
<dbReference type="GO" id="GO:0015031">
    <property type="term" value="P:protein transport"/>
    <property type="evidence" value="ECO:0007669"/>
    <property type="project" value="UniProtKB-KW"/>
</dbReference>
<organism evidence="10 11">
    <name type="scientific">Aplosporella prunicola CBS 121167</name>
    <dbReference type="NCBI Taxonomy" id="1176127"/>
    <lineage>
        <taxon>Eukaryota</taxon>
        <taxon>Fungi</taxon>
        <taxon>Dikarya</taxon>
        <taxon>Ascomycota</taxon>
        <taxon>Pezizomycotina</taxon>
        <taxon>Dothideomycetes</taxon>
        <taxon>Dothideomycetes incertae sedis</taxon>
        <taxon>Botryosphaeriales</taxon>
        <taxon>Aplosporellaceae</taxon>
        <taxon>Aplosporella</taxon>
    </lineage>
</organism>
<sequence length="1631" mass="183698">MFKRFRRAKSDRGSEQESLQTESASSQRHGSTDSSFSVLNQKLFARLQVGRSKSEGFSSDNASLPSREALNAATDLGLHIIHQPGPSAPLDIIFVHGLGGHSRKTWCEGHDENLFWPRLWLPLEPDVGKARIFTFGYNSSFRTNAGKSISNIADFAKELLFEMRFAKSTSGEDLHIGRVPIIFVVHSMGGLVVKKACLLGNKDEQYRHIVSSVSAIVFLATPHRGSNLAETLNRVLAASFQSRKNFIDDLKKSSRAVGEVNEEFRHFSPHMSLWSFYETLATNIGPKKLMIVDKDSSVLGYPEEVSRPLNADHHEVCKYSGPNDANYLSVRNALKTLATRFIFKGAEVMNNQANEEEQFSRKLFRIRNSPQDDFDAFHRLWMQGTCSWFLSEPQVSSWLEPTPGSRILWYNAPPASGKSVLASHVINHLLQTGAACQYHFFRFDNQEKRSLSAFVRSMAYQLARDTPELRRLLVDLTTEDLRLESAEPSLLWQRVFQNLLFHMETPQPFYWVIDAMDECESPKRLGDLLQTISTSHVGIKVLVLSRESHQLRVAFQRFPHDMDVNLMELSDQSRHSRDIQMLVDSEVKHMRGEHEFKERVVKRIMERAHGNFLWARLILEDIVDCHTHESIQEALDQIPTDMDRLYHRMEVAIMRSPRQSDVRLAKVLLQWTICSRRSLSLTELSQALTEDFPGILDLKLTIQDICGQFVRVEPNGKVVMLHQTARDYLIQPRNSELVINLEHSHQQLLTKTLLILLSPELRSRIPHTAQTLQDREPFTVYAATSWSFHLQHSESESDTILDILGSFFKSTSVLVWIHVLALTGQLEILVKSSKTLSNFVAKIRKSNKVRNPMLHRLSDLDLLDQWAVDLVKVVGKFSKHLLTDPSTIYKLVPPFCPENSVLHRQFYQPELSGISLSGTFGTYWSDNLAKIYLPDGVQAWNIASAGRHIAILGPIGVIFIWNSQNFTEIAILRHSEHVTAMCFNSNGTKLATFGLRFTKLWSIPSGELLGTTPNPTGSRAMTMIFAEYDSVLVAGSNDKIIRRLQLSDIETGWSIIEASLDKDGAKIEGALMNTPVCMALNANASQVGVSYRGFPLSVYNLNDTRTVQRCRRATSFQGKSSQASASWFAVDRFTWNPVTGHIIGVYKDGCVFKWHPLTDENLEVQSAADEISVSSNGKLFITSSSDGTVKVWNFAYFSVIYQIFSDDLVTGLTFSPDCRRFYDMRGNCVNAWESNSLIRFADDEDVVSETSSEAQTSTCVSKASEMWLSQFDAISALTVAPDSDFFCSGNEDGSVRLHSIRNSEYVEILKFHNFLSVCHVEWGPNSQYIATADLSGQINIMNIQIPMGSIDPISKITTLALPSPGVQLSEQSIHQILFSHDSTLLLISTGGTSQICTVEDGKVASSRALQDSSSRKWINHPINDQLFLGVGPVDIQVFRWRDFDVLPTLIFHESHKSSSFDQRSSHDDDRESPKHLGGSHDASSIMKVAITQEGMHMLVHLRDGSVHGKITTCLLLIPITNLTIPEYRDSSATITIIRIPNAVSERVKVPLGVLPGSRLIFLDHDLWVCTFKLAMPHDKEAVYFRRHYFIPPDWMSNISTGMCAITKDGTFLCPRDDVVVIVRSSLDVDGF</sequence>
<dbReference type="Gene3D" id="3.40.50.300">
    <property type="entry name" value="P-loop containing nucleotide triphosphate hydrolases"/>
    <property type="match status" value="1"/>
</dbReference>
<evidence type="ECO:0000259" key="8">
    <source>
        <dbReference type="Pfam" id="PF22939"/>
    </source>
</evidence>
<dbReference type="Pfam" id="PF00400">
    <property type="entry name" value="WD40"/>
    <property type="match status" value="2"/>
</dbReference>
<dbReference type="InterPro" id="IPR015943">
    <property type="entry name" value="WD40/YVTN_repeat-like_dom_sf"/>
</dbReference>
<dbReference type="SUPFAM" id="SSF52540">
    <property type="entry name" value="P-loop containing nucleoside triphosphate hydrolases"/>
    <property type="match status" value="1"/>
</dbReference>
<evidence type="ECO:0000259" key="7">
    <source>
        <dbReference type="Pfam" id="PF07819"/>
    </source>
</evidence>
<dbReference type="Gene3D" id="3.40.50.1820">
    <property type="entry name" value="alpha/beta hydrolase"/>
    <property type="match status" value="1"/>
</dbReference>
<proteinExistence type="inferred from homology"/>
<dbReference type="InterPro" id="IPR012908">
    <property type="entry name" value="PGAP1-ab_dom-like"/>
</dbReference>
<dbReference type="GO" id="GO:0005789">
    <property type="term" value="C:endoplasmic reticulum membrane"/>
    <property type="evidence" value="ECO:0007669"/>
    <property type="project" value="UniProtKB-SubCell"/>
</dbReference>
<comment type="similarity">
    <text evidence="5">Belongs to the GPI inositol-deacylase family.</text>
</comment>
<evidence type="ECO:0000256" key="1">
    <source>
        <dbReference type="ARBA" id="ARBA00003496"/>
    </source>
</evidence>
<evidence type="ECO:0000256" key="3">
    <source>
        <dbReference type="ARBA" id="ARBA00022737"/>
    </source>
</evidence>
<comment type="subcellular location">
    <subcellularLocation>
        <location evidence="5">Endoplasmic reticulum membrane</location>
    </subcellularLocation>
</comment>
<dbReference type="PANTHER" id="PTHR10039">
    <property type="entry name" value="AMELOGENIN"/>
    <property type="match status" value="1"/>
</dbReference>
<dbReference type="InterPro" id="IPR056884">
    <property type="entry name" value="NPHP3-like_N"/>
</dbReference>
<feature type="domain" description="Nephrocystin 3-like N-terminal" evidence="9">
    <location>
        <begin position="384"/>
        <end position="546"/>
    </location>
</feature>
<evidence type="ECO:0000256" key="4">
    <source>
        <dbReference type="PROSITE-ProRule" id="PRU00221"/>
    </source>
</evidence>
<dbReference type="InterPro" id="IPR027417">
    <property type="entry name" value="P-loop_NTPase"/>
</dbReference>
<dbReference type="InterPro" id="IPR001680">
    <property type="entry name" value="WD40_rpt"/>
</dbReference>
<reference evidence="10" key="1">
    <citation type="journal article" date="2020" name="Stud. Mycol.">
        <title>101 Dothideomycetes genomes: a test case for predicting lifestyles and emergence of pathogens.</title>
        <authorList>
            <person name="Haridas S."/>
            <person name="Albert R."/>
            <person name="Binder M."/>
            <person name="Bloem J."/>
            <person name="Labutti K."/>
            <person name="Salamov A."/>
            <person name="Andreopoulos B."/>
            <person name="Baker S."/>
            <person name="Barry K."/>
            <person name="Bills G."/>
            <person name="Bluhm B."/>
            <person name="Cannon C."/>
            <person name="Castanera R."/>
            <person name="Culley D."/>
            <person name="Daum C."/>
            <person name="Ezra D."/>
            <person name="Gonzalez J."/>
            <person name="Henrissat B."/>
            <person name="Kuo A."/>
            <person name="Liang C."/>
            <person name="Lipzen A."/>
            <person name="Lutzoni F."/>
            <person name="Magnuson J."/>
            <person name="Mondo S."/>
            <person name="Nolan M."/>
            <person name="Ohm R."/>
            <person name="Pangilinan J."/>
            <person name="Park H.-J."/>
            <person name="Ramirez L."/>
            <person name="Alfaro M."/>
            <person name="Sun H."/>
            <person name="Tritt A."/>
            <person name="Yoshinaga Y."/>
            <person name="Zwiers L.-H."/>
            <person name="Turgeon B."/>
            <person name="Goodwin S."/>
            <person name="Spatafora J."/>
            <person name="Crous P."/>
            <person name="Grigoriev I."/>
        </authorList>
    </citation>
    <scope>NUCLEOTIDE SEQUENCE</scope>
    <source>
        <strain evidence="10">CBS 121167</strain>
    </source>
</reference>
<dbReference type="InterPro" id="IPR029058">
    <property type="entry name" value="AB_hydrolase_fold"/>
</dbReference>
<comment type="function">
    <text evidence="1 5">Involved in inositol deacylation of GPI-anchored proteins which plays important roles in the quality control and ER-associated degradation of GPI-anchored proteins.</text>
</comment>
<feature type="compositionally biased region" description="Polar residues" evidence="6">
    <location>
        <begin position="16"/>
        <end position="35"/>
    </location>
</feature>
<evidence type="ECO:0000256" key="6">
    <source>
        <dbReference type="SAM" id="MobiDB-lite"/>
    </source>
</evidence>
<dbReference type="GeneID" id="54295437"/>
<keyword evidence="5" id="KW-0378">Hydrolase</keyword>
<dbReference type="PROSITE" id="PS50082">
    <property type="entry name" value="WD_REPEATS_2"/>
    <property type="match status" value="1"/>
</dbReference>
<dbReference type="Gene3D" id="2.130.10.10">
    <property type="entry name" value="YVTN repeat-like/Quinoprotein amine dehydrogenase"/>
    <property type="match status" value="3"/>
</dbReference>
<feature type="repeat" description="WD" evidence="4">
    <location>
        <begin position="1171"/>
        <end position="1193"/>
    </location>
</feature>
<evidence type="ECO:0000256" key="2">
    <source>
        <dbReference type="ARBA" id="ARBA00015856"/>
    </source>
</evidence>
<dbReference type="Pfam" id="PF24883">
    <property type="entry name" value="NPHP3_N"/>
    <property type="match status" value="1"/>
</dbReference>
<dbReference type="Pfam" id="PF22939">
    <property type="entry name" value="WHD_GPIID"/>
    <property type="match status" value="1"/>
</dbReference>
<dbReference type="PANTHER" id="PTHR10039:SF16">
    <property type="entry name" value="GPI INOSITOL-DEACYLASE"/>
    <property type="match status" value="1"/>
</dbReference>
<dbReference type="EC" id="3.1.-.-" evidence="5"/>
<gene>
    <name evidence="10" type="ORF">K452DRAFT_244254</name>
</gene>
<evidence type="ECO:0000256" key="5">
    <source>
        <dbReference type="RuleBase" id="RU365011"/>
    </source>
</evidence>
<evidence type="ECO:0000259" key="9">
    <source>
        <dbReference type="Pfam" id="PF24883"/>
    </source>
</evidence>
<keyword evidence="11" id="KW-1185">Reference proteome</keyword>
<dbReference type="Proteomes" id="UP000799438">
    <property type="component" value="Unassembled WGS sequence"/>
</dbReference>
<dbReference type="SMART" id="SM00320">
    <property type="entry name" value="WD40"/>
    <property type="match status" value="6"/>
</dbReference>
<keyword evidence="5" id="KW-0653">Protein transport</keyword>
<dbReference type="SUPFAM" id="SSF50978">
    <property type="entry name" value="WD40 repeat-like"/>
    <property type="match status" value="1"/>
</dbReference>
<feature type="domain" description="GPI inositol-deacylase PGAP1-like alpha/beta" evidence="7">
    <location>
        <begin position="92"/>
        <end position="229"/>
    </location>
</feature>
<dbReference type="RefSeq" id="XP_033401575.1">
    <property type="nucleotide sequence ID" value="XM_033537941.1"/>
</dbReference>
<dbReference type="OrthoDB" id="194358at2759"/>
<dbReference type="GO" id="GO:0016788">
    <property type="term" value="F:hydrolase activity, acting on ester bonds"/>
    <property type="evidence" value="ECO:0007669"/>
    <property type="project" value="InterPro"/>
</dbReference>